<feature type="region of interest" description="Disordered" evidence="1">
    <location>
        <begin position="212"/>
        <end position="250"/>
    </location>
</feature>
<dbReference type="EMBL" id="HG938354">
    <property type="protein sequence ID" value="CDN51814.1"/>
    <property type="molecule type" value="Genomic_DNA"/>
</dbReference>
<gene>
    <name evidence="3" type="ORF">RG540_PA11380</name>
</gene>
<protein>
    <recommendedName>
        <fullName evidence="2">Novel toxin 15 domain-containing protein</fullName>
    </recommendedName>
</protein>
<keyword evidence="3" id="KW-0614">Plasmid</keyword>
<evidence type="ECO:0000256" key="1">
    <source>
        <dbReference type="SAM" id="MobiDB-lite"/>
    </source>
</evidence>
<dbReference type="InterPro" id="IPR028949">
    <property type="entry name" value="Ntox15"/>
</dbReference>
<dbReference type="eggNOG" id="COG3064">
    <property type="taxonomic scope" value="Bacteria"/>
</dbReference>
<dbReference type="RefSeq" id="WP_041365433.1">
    <property type="nucleotide sequence ID" value="NZ_HG938354.1"/>
</dbReference>
<geneLocation type="plasmid" evidence="4">
    <name>II</name>
</geneLocation>
<feature type="compositionally biased region" description="Basic and acidic residues" evidence="1">
    <location>
        <begin position="212"/>
        <end position="242"/>
    </location>
</feature>
<dbReference type="Gene3D" id="1.10.287.700">
    <property type="entry name" value="Helix hairpin bin"/>
    <property type="match status" value="1"/>
</dbReference>
<dbReference type="Proteomes" id="UP000028181">
    <property type="component" value="Plasmid pHAMBI540a"/>
</dbReference>
<evidence type="ECO:0000259" key="2">
    <source>
        <dbReference type="Pfam" id="PF15604"/>
    </source>
</evidence>
<feature type="region of interest" description="Disordered" evidence="1">
    <location>
        <begin position="48"/>
        <end position="98"/>
    </location>
</feature>
<dbReference type="GeneID" id="24260471"/>
<accession>A0A068T174</accession>
<dbReference type="KEGG" id="ngg:RG540_PA11380"/>
<dbReference type="Pfam" id="PF15604">
    <property type="entry name" value="Ntox15"/>
    <property type="match status" value="1"/>
</dbReference>
<evidence type="ECO:0000313" key="3">
    <source>
        <dbReference type="EMBL" id="CDN51814.1"/>
    </source>
</evidence>
<reference evidence="4" key="1">
    <citation type="journal article" date="2014" name="BMC Genomics">
        <title>Genome sequencing of two Neorhizobium galegae strains reveals a noeT gene responsible for the unusual acetylation of the nodulation factors.</title>
        <authorList>
            <person name="Osterman J."/>
            <person name="Marsh J."/>
            <person name="Laine P.K."/>
            <person name="Zeng Z."/>
            <person name="Alatalo E."/>
            <person name="Sullivan J.T."/>
            <person name="Young J.P."/>
            <person name="Thomas-Oates J."/>
            <person name="Paulin L."/>
            <person name="Lindstrom K."/>
        </authorList>
    </citation>
    <scope>NUCLEOTIDE SEQUENCE [LARGE SCALE GENOMIC DNA]</scope>
    <source>
        <strain evidence="4">HAMBI 540</strain>
    </source>
</reference>
<dbReference type="OrthoDB" id="8052205at2"/>
<keyword evidence="4" id="KW-1185">Reference proteome</keyword>
<sequence length="588" mass="63353">MGMEITIDGSHIRNVSAAAAETGAIARNGLDPSQPVMWNKAGDYFYQYDSPTSLDPPKEFTDDLLARRVKEDEEKREKEKKIQSPTSANPAPPELIPDDSKTIAVCLSPDVCRSPDKPVPYMSWGEASDDQNYSPDVRSNGKVIKRQDSKFSCCYGDEPGVGLGCKSNTVGDVVEPVTSSQIVRANGVWIQRHGDRCTLNKGNTEGEYVHVEATDSHKAPEGTDRQDQSSGKAEDTRSEGQKFSDGFTENAGETWEGLKKVGSDVLQGTKDLASDLWNDPTGTVAAGAESVKDGAVGAANWTAEVAQNLYDDPGATLGRGWENTQNTASSIWHAVADPYSEAYDKGGLSQAIGHGTFDAVKLAIEALATKGAATVAGKTASIGAGVAAKAHKAEEVAEAANDARKIESKVEDGAQGARSTRRLRVRCFDLPRGVNRDEFRRQLKEQQATIRNMSADDMAYAHTVLDHAREAWSGSGKKGSFTNLLRDGKAQEAARADFEASLREAGYSRAEIREQMASVNATHYLDIIAGGDPRELGIGGGAENQRIGPMWTQEGRAEALRTEADQMRRNGQAGQLMDVELNICGEEH</sequence>
<feature type="domain" description="Novel toxin 15" evidence="2">
    <location>
        <begin position="437"/>
        <end position="582"/>
    </location>
</feature>
<organism evidence="3 4">
    <name type="scientific">Neorhizobium galegae bv. orientalis str. HAMBI 540</name>
    <dbReference type="NCBI Taxonomy" id="1028800"/>
    <lineage>
        <taxon>Bacteria</taxon>
        <taxon>Pseudomonadati</taxon>
        <taxon>Pseudomonadota</taxon>
        <taxon>Alphaproteobacteria</taxon>
        <taxon>Hyphomicrobiales</taxon>
        <taxon>Rhizobiaceae</taxon>
        <taxon>Rhizobium/Agrobacterium group</taxon>
        <taxon>Neorhizobium</taxon>
    </lineage>
</organism>
<dbReference type="AlphaFoldDB" id="A0A068T174"/>
<dbReference type="PATRIC" id="fig|1028800.3.peg.5767"/>
<dbReference type="HOGENOM" id="CLU_463689_0_0_5"/>
<feature type="compositionally biased region" description="Basic and acidic residues" evidence="1">
    <location>
        <begin position="56"/>
        <end position="82"/>
    </location>
</feature>
<dbReference type="Pfam" id="PF13665">
    <property type="entry name" value="Tox-PAAR-like"/>
    <property type="match status" value="1"/>
</dbReference>
<evidence type="ECO:0000313" key="4">
    <source>
        <dbReference type="Proteomes" id="UP000028181"/>
    </source>
</evidence>
<proteinExistence type="predicted"/>
<name>A0A068T174_NEOGA</name>